<dbReference type="EMBL" id="CAJJDO010000008">
    <property type="protein sequence ID" value="CAD8140230.1"/>
    <property type="molecule type" value="Genomic_DNA"/>
</dbReference>
<evidence type="ECO:0000256" key="1">
    <source>
        <dbReference type="SAM" id="MobiDB-lite"/>
    </source>
</evidence>
<dbReference type="AlphaFoldDB" id="A0A8S1SK67"/>
<dbReference type="PANTHER" id="PTHR24362:SF309">
    <property type="entry name" value="PROTEIN KINASE DOMAIN-CONTAINING PROTEIN"/>
    <property type="match status" value="1"/>
</dbReference>
<dbReference type="Proteomes" id="UP000689195">
    <property type="component" value="Unassembled WGS sequence"/>
</dbReference>
<dbReference type="InterPro" id="IPR000719">
    <property type="entry name" value="Prot_kinase_dom"/>
</dbReference>
<dbReference type="OrthoDB" id="294852at2759"/>
<sequence>MDFDLTRFEFISQEPYIKHNNRTFFKLREKKNSSKIFTFLIIDGVSEDNLMKIHIHCQGRTDGIVKIKGHKNMDFLDQFGIKVCRQGYLLEEISLSLYQVAQVEKINETLIQQLLLDVVTILADLQEEEIALPYITPDQIMRMKDGKFKLFDVNHAISVIGMDSSIQREIKSDINYMDPDTFAASISGQISTLQNYFKSVIYSFGLIILEFNCQQFSNHRKTEEQIAFMLEQLSLVSPNLSDLVNQMVQSSKNKRPNCKEVYDYLLEIKKKIENKVDNQIGQENIQQQDNTFNWTRQFTISQPINENFCSQEQFGETNKQVQGQQAQKFQDSLVYSDNCQTIQFVQSGIKLPENLRNQIKLWQERQQQVQSQQDFTWKQDEPSNHLESSDEIEQNFYNQMAFAQLLEILNRFPLIKQINESDLIINDEYNIDEQQNIFRCTFQNQEKVVKIYRNKPASYIFQLLNNINHIQKLKIHGLCIYEGYCLQESENGPFLGTLYLITQLMNCDLERALAIPQIQLKKQKEQVILNISLFLKAYNEHFTHGNLKPSNILLDNQLNIYVTDYGLSEVKGELDDQLYSSKPLCVYSPPEKILKNTLSNTSDVWSFGIIISDILTGQKMSNSIIQKLGMKDHSQQGHLQIDKLDFFTSTEQNNKMKNLLKQMTQFNCQKRITSDQVYNELKIIFSWTDQSNFKSNNNNYCYAGNKISQSNIQKNNYVQPQPQLYSVNQNQQSPSFTSIKQTIQTNQNKIQRNTGLSHKIPPPSARQQRFEKSGGEFYIQGKTVNLQPQDGGKQKKTQ</sequence>
<dbReference type="Pfam" id="PF00069">
    <property type="entry name" value="Pkinase"/>
    <property type="match status" value="1"/>
</dbReference>
<evidence type="ECO:0000259" key="2">
    <source>
        <dbReference type="PROSITE" id="PS50011"/>
    </source>
</evidence>
<feature type="region of interest" description="Disordered" evidence="1">
    <location>
        <begin position="752"/>
        <end position="774"/>
    </location>
</feature>
<dbReference type="GO" id="GO:0004672">
    <property type="term" value="F:protein kinase activity"/>
    <property type="evidence" value="ECO:0007669"/>
    <property type="project" value="InterPro"/>
</dbReference>
<feature type="domain" description="Protein kinase" evidence="2">
    <location>
        <begin position="386"/>
        <end position="685"/>
    </location>
</feature>
<keyword evidence="4" id="KW-1185">Reference proteome</keyword>
<dbReference type="PROSITE" id="PS50011">
    <property type="entry name" value="PROTEIN_KINASE_DOM"/>
    <property type="match status" value="2"/>
</dbReference>
<evidence type="ECO:0000313" key="3">
    <source>
        <dbReference type="EMBL" id="CAD8140230.1"/>
    </source>
</evidence>
<protein>
    <recommendedName>
        <fullName evidence="2">Protein kinase domain-containing protein</fullName>
    </recommendedName>
</protein>
<proteinExistence type="predicted"/>
<dbReference type="PANTHER" id="PTHR24362">
    <property type="entry name" value="SERINE/THREONINE-PROTEIN KINASE NEK"/>
    <property type="match status" value="1"/>
</dbReference>
<evidence type="ECO:0000313" key="4">
    <source>
        <dbReference type="Proteomes" id="UP000689195"/>
    </source>
</evidence>
<reference evidence="3" key="1">
    <citation type="submission" date="2021-01" db="EMBL/GenBank/DDBJ databases">
        <authorList>
            <consortium name="Genoscope - CEA"/>
            <person name="William W."/>
        </authorList>
    </citation>
    <scope>NUCLEOTIDE SEQUENCE</scope>
</reference>
<feature type="domain" description="Protein kinase" evidence="2">
    <location>
        <begin position="1"/>
        <end position="265"/>
    </location>
</feature>
<name>A0A8S1SK67_9CILI</name>
<accession>A0A8S1SK67</accession>
<dbReference type="GO" id="GO:0005524">
    <property type="term" value="F:ATP binding"/>
    <property type="evidence" value="ECO:0007669"/>
    <property type="project" value="InterPro"/>
</dbReference>
<gene>
    <name evidence="3" type="ORF">PPENT_87.1.T0080517</name>
</gene>
<comment type="caution">
    <text evidence="3">The sequence shown here is derived from an EMBL/GenBank/DDBJ whole genome shotgun (WGS) entry which is preliminary data.</text>
</comment>
<organism evidence="3 4">
    <name type="scientific">Paramecium pentaurelia</name>
    <dbReference type="NCBI Taxonomy" id="43138"/>
    <lineage>
        <taxon>Eukaryota</taxon>
        <taxon>Sar</taxon>
        <taxon>Alveolata</taxon>
        <taxon>Ciliophora</taxon>
        <taxon>Intramacronucleata</taxon>
        <taxon>Oligohymenophorea</taxon>
        <taxon>Peniculida</taxon>
        <taxon>Parameciidae</taxon>
        <taxon>Paramecium</taxon>
    </lineage>
</organism>